<dbReference type="GO" id="GO:0019877">
    <property type="term" value="P:diaminopimelate biosynthetic process"/>
    <property type="evidence" value="ECO:0007669"/>
    <property type="project" value="UniProtKB-ARBA"/>
</dbReference>
<dbReference type="PANTHER" id="PTHR11014">
    <property type="entry name" value="PEPTIDASE M20 FAMILY MEMBER"/>
    <property type="match status" value="1"/>
</dbReference>
<evidence type="ECO:0000313" key="5">
    <source>
        <dbReference type="Proteomes" id="UP000664385"/>
    </source>
</evidence>
<keyword evidence="2" id="KW-0464">Manganese</keyword>
<dbReference type="InterPro" id="IPR002933">
    <property type="entry name" value="Peptidase_M20"/>
</dbReference>
<feature type="binding site" evidence="2">
    <location>
        <position position="134"/>
    </location>
    <ligand>
        <name>Mn(2+)</name>
        <dbReference type="ChEBI" id="CHEBI:29035"/>
        <label>2</label>
    </ligand>
</feature>
<dbReference type="InterPro" id="IPR017439">
    <property type="entry name" value="Amidohydrolase"/>
</dbReference>
<dbReference type="PIRSF" id="PIRSF005962">
    <property type="entry name" value="Pept_M20D_amidohydro"/>
    <property type="match status" value="1"/>
</dbReference>
<dbReference type="NCBIfam" id="TIGR01891">
    <property type="entry name" value="amidohydrolases"/>
    <property type="match status" value="1"/>
</dbReference>
<evidence type="ECO:0000256" key="2">
    <source>
        <dbReference type="PIRSR" id="PIRSR005962-1"/>
    </source>
</evidence>
<feature type="domain" description="Peptidase M20 dimerisation" evidence="3">
    <location>
        <begin position="184"/>
        <end position="277"/>
    </location>
</feature>
<organism evidence="4 5">
    <name type="scientific">Microbacterium esteraromaticum</name>
    <dbReference type="NCBI Taxonomy" id="57043"/>
    <lineage>
        <taxon>Bacteria</taxon>
        <taxon>Bacillati</taxon>
        <taxon>Actinomycetota</taxon>
        <taxon>Actinomycetes</taxon>
        <taxon>Micrococcales</taxon>
        <taxon>Microbacteriaceae</taxon>
        <taxon>Microbacterium</taxon>
    </lineage>
</organism>
<dbReference type="Pfam" id="PF01546">
    <property type="entry name" value="Peptidase_M20"/>
    <property type="match status" value="1"/>
</dbReference>
<feature type="binding site" evidence="2">
    <location>
        <position position="101"/>
    </location>
    <ligand>
        <name>Mn(2+)</name>
        <dbReference type="ChEBI" id="CHEBI:29035"/>
        <label>2</label>
    </ligand>
</feature>
<dbReference type="FunFam" id="3.30.70.360:FF:000001">
    <property type="entry name" value="N-acetyldiaminopimelate deacetylase"/>
    <property type="match status" value="1"/>
</dbReference>
<proteinExistence type="predicted"/>
<dbReference type="Pfam" id="PF07687">
    <property type="entry name" value="M20_dimer"/>
    <property type="match status" value="1"/>
</dbReference>
<gene>
    <name evidence="4" type="ORF">JF543_02210</name>
</gene>
<reference evidence="4" key="1">
    <citation type="submission" date="2020-12" db="EMBL/GenBank/DDBJ databases">
        <title>PHA producing bacteria isolated from mangrove.</title>
        <authorList>
            <person name="Zheng W."/>
            <person name="Yu S."/>
            <person name="Huang Y."/>
        </authorList>
    </citation>
    <scope>NUCLEOTIDE SEQUENCE</scope>
    <source>
        <strain evidence="4">GN8-5</strain>
    </source>
</reference>
<evidence type="ECO:0000256" key="1">
    <source>
        <dbReference type="ARBA" id="ARBA00022801"/>
    </source>
</evidence>
<dbReference type="SUPFAM" id="SSF53187">
    <property type="entry name" value="Zn-dependent exopeptidases"/>
    <property type="match status" value="1"/>
</dbReference>
<name>A0A939DVF9_9MICO</name>
<comment type="caution">
    <text evidence="4">The sequence shown here is derived from an EMBL/GenBank/DDBJ whole genome shotgun (WGS) entry which is preliminary data.</text>
</comment>
<dbReference type="GO" id="GO:0050118">
    <property type="term" value="F:N-acetyldiaminopimelate deacetylase activity"/>
    <property type="evidence" value="ECO:0007669"/>
    <property type="project" value="UniProtKB-ARBA"/>
</dbReference>
<keyword evidence="2" id="KW-0479">Metal-binding</keyword>
<feature type="binding site" evidence="2">
    <location>
        <position position="161"/>
    </location>
    <ligand>
        <name>Mn(2+)</name>
        <dbReference type="ChEBI" id="CHEBI:29035"/>
        <label>2</label>
    </ligand>
</feature>
<feature type="binding site" evidence="2">
    <location>
        <position position="99"/>
    </location>
    <ligand>
        <name>Mn(2+)</name>
        <dbReference type="ChEBI" id="CHEBI:29035"/>
        <label>2</label>
    </ligand>
</feature>
<dbReference type="InterPro" id="IPR011650">
    <property type="entry name" value="Peptidase_M20_dimer"/>
</dbReference>
<dbReference type="GO" id="GO:0046872">
    <property type="term" value="F:metal ion binding"/>
    <property type="evidence" value="ECO:0007669"/>
    <property type="project" value="UniProtKB-KW"/>
</dbReference>
<protein>
    <submittedName>
        <fullName evidence="4">Amidohydrolase</fullName>
    </submittedName>
</protein>
<dbReference type="InterPro" id="IPR036264">
    <property type="entry name" value="Bact_exopeptidase_dim_dom"/>
</dbReference>
<comment type="cofactor">
    <cofactor evidence="2">
        <name>Mn(2+)</name>
        <dbReference type="ChEBI" id="CHEBI:29035"/>
    </cofactor>
    <text evidence="2">The Mn(2+) ion enhances activity.</text>
</comment>
<dbReference type="Proteomes" id="UP000664385">
    <property type="component" value="Unassembled WGS sequence"/>
</dbReference>
<accession>A0A939DVF9</accession>
<dbReference type="EMBL" id="JAEMWU010000001">
    <property type="protein sequence ID" value="MBN8204768.1"/>
    <property type="molecule type" value="Genomic_DNA"/>
</dbReference>
<dbReference type="AlphaFoldDB" id="A0A939DVF9"/>
<evidence type="ECO:0000259" key="3">
    <source>
        <dbReference type="Pfam" id="PF07687"/>
    </source>
</evidence>
<keyword evidence="1" id="KW-0378">Hydrolase</keyword>
<dbReference type="PANTHER" id="PTHR11014:SF63">
    <property type="entry name" value="METALLOPEPTIDASE, PUTATIVE (AFU_ORTHOLOGUE AFUA_6G09600)-RELATED"/>
    <property type="match status" value="1"/>
</dbReference>
<dbReference type="Gene3D" id="3.40.630.10">
    <property type="entry name" value="Zn peptidases"/>
    <property type="match status" value="1"/>
</dbReference>
<dbReference type="Gene3D" id="3.30.70.360">
    <property type="match status" value="1"/>
</dbReference>
<sequence>MLEDLAAVYRDLHAHPELSFAETRTAGIVAERLRALGFAVTEQVGRTGVVGVLQRGTGATVLLRADMDALPVAEQTGLPYASTVTALRDGKDVPVMHACGHDMHVTALLGALTTLATQDDWSGRIIAVFQPAEEQGAGARAMVDDGLYDRFGTPDVVLGQHVAPLPAGAIGLRPGASFAASDALRITLYGRGGHGSRPEATIDPVVLAASVVLRLQTIVSREVPGTETAVLTIGSIHAGDAANIIPDSAELQVSIRTFDTAVRRRVLDAVERIVRGEAITAGADRAPLIEAMHSFPAVVNDPTAVERVRGALASDLAGVMVVDPGVVTGSEDVGILAAEAGAPCVYWLLGGADPAEFAGRTTVAELAARVIELPSNHSPLYAPVIMPTLAVGVRALTAAARNWLTV</sequence>
<dbReference type="SUPFAM" id="SSF55031">
    <property type="entry name" value="Bacterial exopeptidase dimerisation domain"/>
    <property type="match status" value="1"/>
</dbReference>
<evidence type="ECO:0000313" key="4">
    <source>
        <dbReference type="EMBL" id="MBN8204768.1"/>
    </source>
</evidence>